<comment type="caution">
    <text evidence="6">The sequence shown here is derived from an EMBL/GenBank/DDBJ whole genome shotgun (WGS) entry which is preliminary data.</text>
</comment>
<sequence>MYTGRCLCGQVNFSIQQKIHTIYHCHCSLCRKQSGTGANAATLVLQQNFNWESAKNTVHTYKKDSGFTSSFCTQCGSPVPNQVGKTDYMWIPLGLLENNLQPERRLNFCLQSKTAWIPTLVADQDYAELPEWTVLASHFQSDS</sequence>
<evidence type="ECO:0000256" key="2">
    <source>
        <dbReference type="ARBA" id="ARBA00022723"/>
    </source>
</evidence>
<dbReference type="InterPro" id="IPR011057">
    <property type="entry name" value="Mss4-like_sf"/>
</dbReference>
<dbReference type="EMBL" id="MKQS01000064">
    <property type="protein sequence ID" value="OFE42300.1"/>
    <property type="molecule type" value="Genomic_DNA"/>
</dbReference>
<dbReference type="GO" id="GO:0046872">
    <property type="term" value="F:metal ion binding"/>
    <property type="evidence" value="ECO:0007669"/>
    <property type="project" value="UniProtKB-KW"/>
</dbReference>
<evidence type="ECO:0000256" key="3">
    <source>
        <dbReference type="ARBA" id="ARBA00022833"/>
    </source>
</evidence>
<dbReference type="GO" id="GO:0016846">
    <property type="term" value="F:carbon-sulfur lyase activity"/>
    <property type="evidence" value="ECO:0007669"/>
    <property type="project" value="InterPro"/>
</dbReference>
<keyword evidence="2" id="KW-0479">Metal-binding</keyword>
<keyword evidence="4" id="KW-0456">Lyase</keyword>
<dbReference type="PROSITE" id="PS51891">
    <property type="entry name" value="CENP_V_GFA"/>
    <property type="match status" value="1"/>
</dbReference>
<dbReference type="SUPFAM" id="SSF51316">
    <property type="entry name" value="Mss4-like"/>
    <property type="match status" value="1"/>
</dbReference>
<keyword evidence="3" id="KW-0862">Zinc</keyword>
<feature type="domain" description="CENP-V/GFA" evidence="5">
    <location>
        <begin position="2"/>
        <end position="114"/>
    </location>
</feature>
<gene>
    <name evidence="6" type="ORF">BJN41_08580</name>
</gene>
<evidence type="ECO:0000313" key="7">
    <source>
        <dbReference type="Proteomes" id="UP000186931"/>
    </source>
</evidence>
<comment type="similarity">
    <text evidence="1">Belongs to the Gfa family.</text>
</comment>
<dbReference type="Gene3D" id="3.90.1590.10">
    <property type="entry name" value="glutathione-dependent formaldehyde- activating enzyme (gfa)"/>
    <property type="match status" value="1"/>
</dbReference>
<organism evidence="6 7">
    <name type="scientific">Acinetobacter towneri</name>
    <dbReference type="NCBI Taxonomy" id="202956"/>
    <lineage>
        <taxon>Bacteria</taxon>
        <taxon>Pseudomonadati</taxon>
        <taxon>Pseudomonadota</taxon>
        <taxon>Gammaproteobacteria</taxon>
        <taxon>Moraxellales</taxon>
        <taxon>Moraxellaceae</taxon>
        <taxon>Acinetobacter</taxon>
    </lineage>
</organism>
<dbReference type="AlphaFoldDB" id="A0A1E8DY61"/>
<dbReference type="PANTHER" id="PTHR33337">
    <property type="entry name" value="GFA DOMAIN-CONTAINING PROTEIN"/>
    <property type="match status" value="1"/>
</dbReference>
<evidence type="ECO:0000313" key="6">
    <source>
        <dbReference type="EMBL" id="OFE42300.1"/>
    </source>
</evidence>
<evidence type="ECO:0000259" key="5">
    <source>
        <dbReference type="PROSITE" id="PS51891"/>
    </source>
</evidence>
<dbReference type="Pfam" id="PF04828">
    <property type="entry name" value="GFA"/>
    <property type="match status" value="1"/>
</dbReference>
<dbReference type="Proteomes" id="UP000186931">
    <property type="component" value="Unassembled WGS sequence"/>
</dbReference>
<dbReference type="STRING" id="202956.BJN41_08580"/>
<dbReference type="RefSeq" id="WP_070155986.1">
    <property type="nucleotide sequence ID" value="NZ_MKQS01000064.1"/>
</dbReference>
<accession>A0A1E8DY61</accession>
<dbReference type="PANTHER" id="PTHR33337:SF40">
    <property type="entry name" value="CENP-V_GFA DOMAIN-CONTAINING PROTEIN-RELATED"/>
    <property type="match status" value="1"/>
</dbReference>
<dbReference type="InterPro" id="IPR006913">
    <property type="entry name" value="CENP-V/GFA"/>
</dbReference>
<evidence type="ECO:0000256" key="4">
    <source>
        <dbReference type="ARBA" id="ARBA00023239"/>
    </source>
</evidence>
<protein>
    <submittedName>
        <fullName evidence="6">S-(Hydroxymethyl)glutathione synthase</fullName>
    </submittedName>
</protein>
<name>A0A1E8DY61_9GAMM</name>
<evidence type="ECO:0000256" key="1">
    <source>
        <dbReference type="ARBA" id="ARBA00005495"/>
    </source>
</evidence>
<reference evidence="6 7" key="1">
    <citation type="submission" date="2016-10" db="EMBL/GenBank/DDBJ databases">
        <title>Genome of airborne Acinetobacter sp. 5-2Ac02 in the hospital environment: Species near to Acinetobacter towneri.</title>
        <authorList>
            <person name="Barbosa B."/>
            <person name="Fernandez-Garcia L."/>
            <person name="Gato E."/>
            <person name="Leao R."/>
            <person name="Albano R."/>
            <person name="Fernandez B."/>
            <person name="Fernandez-Cuenca F."/>
            <person name="Marques E."/>
            <person name="Tomas M."/>
        </authorList>
    </citation>
    <scope>NUCLEOTIDE SEQUENCE [LARGE SCALE GENOMIC DNA]</scope>
    <source>
        <strain evidence="6 7">5-2Ac02</strain>
    </source>
</reference>
<proteinExistence type="inferred from homology"/>